<dbReference type="EMBL" id="AP004668">
    <property type="protein sequence ID" value="BAC16107.1"/>
    <property type="molecule type" value="Genomic_DNA"/>
</dbReference>
<evidence type="ECO:0000313" key="3">
    <source>
        <dbReference type="EMBL" id="BAC16107.1"/>
    </source>
</evidence>
<evidence type="ECO:0000256" key="1">
    <source>
        <dbReference type="SAM" id="MobiDB-lite"/>
    </source>
</evidence>
<accession>Q8LH76</accession>
<feature type="region of interest" description="Disordered" evidence="1">
    <location>
        <begin position="1"/>
        <end position="80"/>
    </location>
</feature>
<reference evidence="3" key="2">
    <citation type="submission" date="2002-01" db="EMBL/GenBank/DDBJ databases">
        <title>Oryza sativa nipponbare(GA3) genomic DNA, chromosome 7, PAC clone:P0475E07.</title>
        <authorList>
            <person name="Sasaki T."/>
            <person name="Matsumoto T."/>
            <person name="Yamamoto K."/>
        </authorList>
    </citation>
    <scope>NUCLEOTIDE SEQUENCE</scope>
</reference>
<reference evidence="4" key="3">
    <citation type="journal article" date="2005" name="Nature">
        <title>The map-based sequence of the rice genome.</title>
        <authorList>
            <consortium name="International rice genome sequencing project (IRGSP)"/>
            <person name="Matsumoto T."/>
            <person name="Wu J."/>
            <person name="Kanamori H."/>
            <person name="Katayose Y."/>
            <person name="Fujisawa M."/>
            <person name="Namiki N."/>
            <person name="Mizuno H."/>
            <person name="Yamamoto K."/>
            <person name="Antonio B.A."/>
            <person name="Baba T."/>
            <person name="Sakata K."/>
            <person name="Nagamura Y."/>
            <person name="Aoki H."/>
            <person name="Arikawa K."/>
            <person name="Arita K."/>
            <person name="Bito T."/>
            <person name="Chiden Y."/>
            <person name="Fujitsuka N."/>
            <person name="Fukunaka R."/>
            <person name="Hamada M."/>
            <person name="Harada C."/>
            <person name="Hayashi A."/>
            <person name="Hijishita S."/>
            <person name="Honda M."/>
            <person name="Hosokawa S."/>
            <person name="Ichikawa Y."/>
            <person name="Idonuma A."/>
            <person name="Iijima M."/>
            <person name="Ikeda M."/>
            <person name="Ikeno M."/>
            <person name="Ito K."/>
            <person name="Ito S."/>
            <person name="Ito T."/>
            <person name="Ito Y."/>
            <person name="Ito Y."/>
            <person name="Iwabuchi A."/>
            <person name="Kamiya K."/>
            <person name="Karasawa W."/>
            <person name="Kurita K."/>
            <person name="Katagiri S."/>
            <person name="Kikuta A."/>
            <person name="Kobayashi H."/>
            <person name="Kobayashi N."/>
            <person name="Machita K."/>
            <person name="Maehara T."/>
            <person name="Masukawa M."/>
            <person name="Mizubayashi T."/>
            <person name="Mukai Y."/>
            <person name="Nagasaki H."/>
            <person name="Nagata Y."/>
            <person name="Naito S."/>
            <person name="Nakashima M."/>
            <person name="Nakama Y."/>
            <person name="Nakamichi Y."/>
            <person name="Nakamura M."/>
            <person name="Meguro A."/>
            <person name="Negishi M."/>
            <person name="Ohta I."/>
            <person name="Ohta T."/>
            <person name="Okamoto M."/>
            <person name="Ono N."/>
            <person name="Saji S."/>
            <person name="Sakaguchi M."/>
            <person name="Sakai K."/>
            <person name="Shibata M."/>
            <person name="Shimokawa T."/>
            <person name="Song J."/>
            <person name="Takazaki Y."/>
            <person name="Terasawa K."/>
            <person name="Tsugane M."/>
            <person name="Tsuji K."/>
            <person name="Ueda S."/>
            <person name="Waki K."/>
            <person name="Yamagata H."/>
            <person name="Yamamoto M."/>
            <person name="Yamamoto S."/>
            <person name="Yamane H."/>
            <person name="Yoshiki S."/>
            <person name="Yoshihara R."/>
            <person name="Yukawa K."/>
            <person name="Zhong H."/>
            <person name="Yano M."/>
            <person name="Yuan Q."/>
            <person name="Ouyang S."/>
            <person name="Liu J."/>
            <person name="Jones K.M."/>
            <person name="Gansberger K."/>
            <person name="Moffat K."/>
            <person name="Hill J."/>
            <person name="Bera J."/>
            <person name="Fadrosh D."/>
            <person name="Jin S."/>
            <person name="Johri S."/>
            <person name="Kim M."/>
            <person name="Overton L."/>
            <person name="Reardon M."/>
            <person name="Tsitrin T."/>
            <person name="Vuong H."/>
            <person name="Weaver B."/>
            <person name="Ciecko A."/>
            <person name="Tallon L."/>
            <person name="Jackson J."/>
            <person name="Pai G."/>
            <person name="Aken S.V."/>
            <person name="Utterback T."/>
            <person name="Reidmuller S."/>
            <person name="Feldblyum T."/>
            <person name="Hsiao J."/>
            <person name="Zismann V."/>
            <person name="Iobst S."/>
            <person name="de Vazeille A.R."/>
            <person name="Buell C.R."/>
            <person name="Ying K."/>
            <person name="Li Y."/>
            <person name="Lu T."/>
            <person name="Huang Y."/>
            <person name="Zhao Q."/>
            <person name="Feng Q."/>
            <person name="Zhang L."/>
            <person name="Zhu J."/>
            <person name="Weng Q."/>
            <person name="Mu J."/>
            <person name="Lu Y."/>
            <person name="Fan D."/>
            <person name="Liu Y."/>
            <person name="Guan J."/>
            <person name="Zhang Y."/>
            <person name="Yu S."/>
            <person name="Liu X."/>
            <person name="Zhang Y."/>
            <person name="Hong G."/>
            <person name="Han B."/>
            <person name="Choisne N."/>
            <person name="Demange N."/>
            <person name="Orjeda G."/>
            <person name="Samain S."/>
            <person name="Cattolico L."/>
            <person name="Pelletier E."/>
            <person name="Couloux A."/>
            <person name="Segurens B."/>
            <person name="Wincker P."/>
            <person name="D'Hont A."/>
            <person name="Scarpelli C."/>
            <person name="Weissenbach J."/>
            <person name="Salanoubat M."/>
            <person name="Quetier F."/>
            <person name="Yu Y."/>
            <person name="Kim H.R."/>
            <person name="Rambo T."/>
            <person name="Currie J."/>
            <person name="Collura K."/>
            <person name="Luo M."/>
            <person name="Yang T."/>
            <person name="Ammiraju J.S.S."/>
            <person name="Engler F."/>
            <person name="Soderlund C."/>
            <person name="Wing R.A."/>
            <person name="Palmer L.E."/>
            <person name="de la Bastide M."/>
            <person name="Spiegel L."/>
            <person name="Nascimento L."/>
            <person name="Zutavern T."/>
            <person name="O'Shaughnessy A."/>
            <person name="Dike S."/>
            <person name="Dedhia N."/>
            <person name="Preston R."/>
            <person name="Balija V."/>
            <person name="McCombie W.R."/>
            <person name="Chow T."/>
            <person name="Chen H."/>
            <person name="Chung M."/>
            <person name="Chen C."/>
            <person name="Shaw J."/>
            <person name="Wu H."/>
            <person name="Hsiao K."/>
            <person name="Chao Y."/>
            <person name="Chu M."/>
            <person name="Cheng C."/>
            <person name="Hour A."/>
            <person name="Lee P."/>
            <person name="Lin S."/>
            <person name="Lin Y."/>
            <person name="Liou J."/>
            <person name="Liu S."/>
            <person name="Hsing Y."/>
            <person name="Raghuvanshi S."/>
            <person name="Mohanty A."/>
            <person name="Bharti A.K."/>
            <person name="Gaur A."/>
            <person name="Gupta V."/>
            <person name="Kumar D."/>
            <person name="Ravi V."/>
            <person name="Vij S."/>
            <person name="Kapur A."/>
            <person name="Khurana P."/>
            <person name="Khurana P."/>
            <person name="Khurana J.P."/>
            <person name="Tyagi A.K."/>
            <person name="Gaikwad K."/>
            <person name="Singh A."/>
            <person name="Dalal V."/>
            <person name="Srivastava S."/>
            <person name="Dixit A."/>
            <person name="Pal A.K."/>
            <person name="Ghazi I.A."/>
            <person name="Yadav M."/>
            <person name="Pandit A."/>
            <person name="Bhargava A."/>
            <person name="Sureshbabu K."/>
            <person name="Batra K."/>
            <person name="Sharma T.R."/>
            <person name="Mohapatra T."/>
            <person name="Singh N.K."/>
            <person name="Messing J."/>
            <person name="Nelson A.B."/>
            <person name="Fuks G."/>
            <person name="Kavchok S."/>
            <person name="Keizer G."/>
            <person name="Linton E."/>
            <person name="Llaca V."/>
            <person name="Song R."/>
            <person name="Tanyolac B."/>
            <person name="Young S."/>
            <person name="Ho-Il K."/>
            <person name="Hahn J.H."/>
            <person name="Sangsakoo G."/>
            <person name="Vanavichit A."/>
            <person name="de Mattos Luiz.A.T."/>
            <person name="Zimmer P.D."/>
            <person name="Malone G."/>
            <person name="Dellagostin O."/>
            <person name="de Oliveira A.C."/>
            <person name="Bevan M."/>
            <person name="Bancroft I."/>
            <person name="Minx P."/>
            <person name="Cordum H."/>
            <person name="Wilson R."/>
            <person name="Cheng Z."/>
            <person name="Jin W."/>
            <person name="Jiang J."/>
            <person name="Leong S.A."/>
            <person name="Iwama H."/>
            <person name="Gojobori T."/>
            <person name="Itoh T."/>
            <person name="Niimura Y."/>
            <person name="Fujii Y."/>
            <person name="Habara T."/>
            <person name="Sakai H."/>
            <person name="Sato Y."/>
            <person name="Wilson G."/>
            <person name="Kumar K."/>
            <person name="McCouch S."/>
            <person name="Juretic N."/>
            <person name="Hoen D."/>
            <person name="Wright S."/>
            <person name="Bruskiewich R."/>
            <person name="Bureau T."/>
            <person name="Miyao A."/>
            <person name="Hirochika H."/>
            <person name="Nishikawa T."/>
            <person name="Kadowaki K."/>
            <person name="Sugiura M."/>
            <person name="Burr B."/>
            <person name="Sasaki T."/>
        </authorList>
    </citation>
    <scope>NUCLEOTIDE SEQUENCE [LARGE SCALE GENOMIC DNA]</scope>
    <source>
        <strain evidence="4">cv. Nipponbare</strain>
    </source>
</reference>
<dbReference type="Proteomes" id="UP000000763">
    <property type="component" value="Chromosome 7"/>
</dbReference>
<reference evidence="4" key="4">
    <citation type="journal article" date="2008" name="Nucleic Acids Res.">
        <title>The rice annotation project database (RAP-DB): 2008 update.</title>
        <authorList>
            <consortium name="The rice annotation project (RAP)"/>
        </authorList>
    </citation>
    <scope>GENOME REANNOTATION</scope>
    <source>
        <strain evidence="4">cv. Nipponbare</strain>
    </source>
</reference>
<proteinExistence type="predicted"/>
<dbReference type="EMBL" id="AP004395">
    <property type="protein sequence ID" value="BAC10215.1"/>
    <property type="molecule type" value="Genomic_DNA"/>
</dbReference>
<evidence type="ECO:0000313" key="2">
    <source>
        <dbReference type="EMBL" id="BAC10215.1"/>
    </source>
</evidence>
<sequence>MAGPRRRAPGLAASRAHEQALGGSDTALLLPPSAPPQGRRQRRPLPLAPSPPPVPTCRLPASLPNHRHALLCTPRERERD</sequence>
<reference evidence="2" key="1">
    <citation type="submission" date="2001-12" db="EMBL/GenBank/DDBJ databases">
        <title>Oryza sativa nipponbare(GA3) genomic DNA, chromosome 7, PAC clone:P0030H06.</title>
        <authorList>
            <person name="Sasaki T."/>
            <person name="Matsumoto T."/>
            <person name="Yamamoto K."/>
        </authorList>
    </citation>
    <scope>NUCLEOTIDE SEQUENCE</scope>
</reference>
<feature type="compositionally biased region" description="Pro residues" evidence="1">
    <location>
        <begin position="46"/>
        <end position="55"/>
    </location>
</feature>
<name>Q8LH76_ORYSJ</name>
<protein>
    <submittedName>
        <fullName evidence="2">Uncharacterized protein</fullName>
    </submittedName>
</protein>
<gene>
    <name evidence="2" type="primary">P0030H06.141</name>
    <name evidence="3" type="synonym">P0475E07.121</name>
</gene>
<organism evidence="2 4">
    <name type="scientific">Oryza sativa subsp. japonica</name>
    <name type="common">Rice</name>
    <dbReference type="NCBI Taxonomy" id="39947"/>
    <lineage>
        <taxon>Eukaryota</taxon>
        <taxon>Viridiplantae</taxon>
        <taxon>Streptophyta</taxon>
        <taxon>Embryophyta</taxon>
        <taxon>Tracheophyta</taxon>
        <taxon>Spermatophyta</taxon>
        <taxon>Magnoliopsida</taxon>
        <taxon>Liliopsida</taxon>
        <taxon>Poales</taxon>
        <taxon>Poaceae</taxon>
        <taxon>BOP clade</taxon>
        <taxon>Oryzoideae</taxon>
        <taxon>Oryzeae</taxon>
        <taxon>Oryzinae</taxon>
        <taxon>Oryza</taxon>
        <taxon>Oryza sativa</taxon>
    </lineage>
</organism>
<evidence type="ECO:0000313" key="4">
    <source>
        <dbReference type="Proteomes" id="UP000000763"/>
    </source>
</evidence>
<dbReference type="AlphaFoldDB" id="Q8LH76"/>